<proteinExistence type="predicted"/>
<evidence type="ECO:0000313" key="3">
    <source>
        <dbReference type="EMBL" id="MPR36061.1"/>
    </source>
</evidence>
<evidence type="ECO:0000259" key="2">
    <source>
        <dbReference type="PROSITE" id="PS50006"/>
    </source>
</evidence>
<gene>
    <name evidence="3" type="ORF">GBK04_22600</name>
</gene>
<dbReference type="InterPro" id="IPR008984">
    <property type="entry name" value="SMAD_FHA_dom_sf"/>
</dbReference>
<keyword evidence="4" id="KW-1185">Reference proteome</keyword>
<comment type="caution">
    <text evidence="3">The sequence shown here is derived from an EMBL/GenBank/DDBJ whole genome shotgun (WGS) entry which is preliminary data.</text>
</comment>
<dbReference type="AlphaFoldDB" id="A0A7C9BIL0"/>
<feature type="domain" description="FHA" evidence="2">
    <location>
        <begin position="46"/>
        <end position="98"/>
    </location>
</feature>
<dbReference type="Gene3D" id="2.60.200.20">
    <property type="match status" value="1"/>
</dbReference>
<keyword evidence="1" id="KW-0472">Membrane</keyword>
<dbReference type="PROSITE" id="PS50006">
    <property type="entry name" value="FHA_DOMAIN"/>
    <property type="match status" value="1"/>
</dbReference>
<dbReference type="Proteomes" id="UP000479293">
    <property type="component" value="Unassembled WGS sequence"/>
</dbReference>
<keyword evidence="1" id="KW-1133">Transmembrane helix</keyword>
<dbReference type="CDD" id="cd00060">
    <property type="entry name" value="FHA"/>
    <property type="match status" value="1"/>
</dbReference>
<name>A0A7C9BIL0_9BACT</name>
<dbReference type="Pfam" id="PF00498">
    <property type="entry name" value="FHA"/>
    <property type="match status" value="1"/>
</dbReference>
<dbReference type="InterPro" id="IPR000253">
    <property type="entry name" value="FHA_dom"/>
</dbReference>
<feature type="transmembrane region" description="Helical" evidence="1">
    <location>
        <begin position="226"/>
        <end position="244"/>
    </location>
</feature>
<protein>
    <submittedName>
        <fullName evidence="3">FHA domain-containing protein</fullName>
    </submittedName>
</protein>
<evidence type="ECO:0000313" key="4">
    <source>
        <dbReference type="Proteomes" id="UP000479293"/>
    </source>
</evidence>
<organism evidence="3 4">
    <name type="scientific">Salmonirosea aquatica</name>
    <dbReference type="NCBI Taxonomy" id="2654236"/>
    <lineage>
        <taxon>Bacteria</taxon>
        <taxon>Pseudomonadati</taxon>
        <taxon>Bacteroidota</taxon>
        <taxon>Cytophagia</taxon>
        <taxon>Cytophagales</taxon>
        <taxon>Spirosomataceae</taxon>
        <taxon>Salmonirosea</taxon>
    </lineage>
</organism>
<dbReference type="EMBL" id="WHLY01000002">
    <property type="protein sequence ID" value="MPR36061.1"/>
    <property type="molecule type" value="Genomic_DNA"/>
</dbReference>
<keyword evidence="1" id="KW-0812">Transmembrane</keyword>
<reference evidence="3 4" key="1">
    <citation type="submission" date="2019-10" db="EMBL/GenBank/DDBJ databases">
        <title>Draft Genome Sequence of Cytophagaceae sp. SJW1-29.</title>
        <authorList>
            <person name="Choi A."/>
        </authorList>
    </citation>
    <scope>NUCLEOTIDE SEQUENCE [LARGE SCALE GENOMIC DNA]</scope>
    <source>
        <strain evidence="3 4">SJW1-29</strain>
    </source>
</reference>
<accession>A0A7C9BIL0</accession>
<dbReference type="SMART" id="SM00240">
    <property type="entry name" value="FHA"/>
    <property type="match status" value="1"/>
</dbReference>
<evidence type="ECO:0000256" key="1">
    <source>
        <dbReference type="SAM" id="Phobius"/>
    </source>
</evidence>
<dbReference type="SUPFAM" id="SSF49879">
    <property type="entry name" value="SMAD/FHA domain"/>
    <property type="match status" value="1"/>
</dbReference>
<sequence>MTYFITWAHFATCIRPSRTMPHEESIQFKYLTNSLLLKMNPSTKRITIGRKPGNTIVLNAHDVSGTHATLTLLSPVTNTWEIQDMGSANGTFVNGMRVYRKEVTPTSQIKLGQTLLSWEQILGHPSQDRLPQGHLPQAILPKVPPPLVVVPPPLPAYEEPPAQDEELREIAWNLKKVSDEYREKKYRLAEIQMQESMNSRIQGLGFPIGAVMGPLLLQTLPPEYKVFGFIGSAIPLGFAGIAFLSSRKLSKERKSYNGLEDWYRINYVCPHCHTFVQQPFELLEKTKNCRACKKPLIP</sequence>